<dbReference type="RefSeq" id="WP_188425615.1">
    <property type="nucleotide sequence ID" value="NZ_BMCH01000002.1"/>
</dbReference>
<dbReference type="Proteomes" id="UP000637769">
    <property type="component" value="Unassembled WGS sequence"/>
</dbReference>
<name>A0ABQ1LQC3_9PROT</name>
<dbReference type="PANTHER" id="PTHR43877">
    <property type="entry name" value="AMINOALKYLPHOSPHONATE N-ACETYLTRANSFERASE-RELATED-RELATED"/>
    <property type="match status" value="1"/>
</dbReference>
<dbReference type="SUPFAM" id="SSF55729">
    <property type="entry name" value="Acyl-CoA N-acyltransferases (Nat)"/>
    <property type="match status" value="1"/>
</dbReference>
<dbReference type="CDD" id="cd04301">
    <property type="entry name" value="NAT_SF"/>
    <property type="match status" value="1"/>
</dbReference>
<keyword evidence="5" id="KW-1185">Reference proteome</keyword>
<feature type="domain" description="N-acetyltransferase" evidence="3">
    <location>
        <begin position="4"/>
        <end position="152"/>
    </location>
</feature>
<evidence type="ECO:0000313" key="4">
    <source>
        <dbReference type="EMBL" id="GGC25979.1"/>
    </source>
</evidence>
<dbReference type="InterPro" id="IPR016181">
    <property type="entry name" value="Acyl_CoA_acyltransferase"/>
</dbReference>
<dbReference type="InterPro" id="IPR000182">
    <property type="entry name" value="GNAT_dom"/>
</dbReference>
<dbReference type="EMBL" id="BMCH01000002">
    <property type="protein sequence ID" value="GGC25979.1"/>
    <property type="molecule type" value="Genomic_DNA"/>
</dbReference>
<protein>
    <submittedName>
        <fullName evidence="4">N-acetyltransferase</fullName>
    </submittedName>
</protein>
<sequence>MIEIRVDDLTGAETRALLALHLAGMAEDTPSASRFALDLSGLQVPEVTLWSARIEGRVAAIGALKMLGEGLAEVKSMRTHPDFLRRGAGAKILAVIIATARERGLKRLSLETGTTPAFASAIALYRKSGFVSGPAFSIYQASAYNQFFHLDL</sequence>
<dbReference type="Gene3D" id="3.40.630.30">
    <property type="match status" value="1"/>
</dbReference>
<dbReference type="InterPro" id="IPR050832">
    <property type="entry name" value="Bact_Acetyltransf"/>
</dbReference>
<keyword evidence="1" id="KW-0808">Transferase</keyword>
<evidence type="ECO:0000256" key="1">
    <source>
        <dbReference type="ARBA" id="ARBA00022679"/>
    </source>
</evidence>
<proteinExistence type="predicted"/>
<keyword evidence="2" id="KW-0012">Acyltransferase</keyword>
<evidence type="ECO:0000313" key="5">
    <source>
        <dbReference type="Proteomes" id="UP000637769"/>
    </source>
</evidence>
<reference evidence="5" key="1">
    <citation type="journal article" date="2019" name="Int. J. Syst. Evol. Microbiol.">
        <title>The Global Catalogue of Microorganisms (GCM) 10K type strain sequencing project: providing services to taxonomists for standard genome sequencing and annotation.</title>
        <authorList>
            <consortium name="The Broad Institute Genomics Platform"/>
            <consortium name="The Broad Institute Genome Sequencing Center for Infectious Disease"/>
            <person name="Wu L."/>
            <person name="Ma J."/>
        </authorList>
    </citation>
    <scope>NUCLEOTIDE SEQUENCE [LARGE SCALE GENOMIC DNA]</scope>
    <source>
        <strain evidence="5">CCM 7132</strain>
    </source>
</reference>
<dbReference type="PANTHER" id="PTHR43877:SF5">
    <property type="entry name" value="BLL8307 PROTEIN"/>
    <property type="match status" value="1"/>
</dbReference>
<gene>
    <name evidence="4" type="primary">yedL</name>
    <name evidence="4" type="ORF">GCM10007207_09220</name>
</gene>
<comment type="caution">
    <text evidence="4">The sequence shown here is derived from an EMBL/GenBank/DDBJ whole genome shotgun (WGS) entry which is preliminary data.</text>
</comment>
<accession>A0ABQ1LQC3</accession>
<evidence type="ECO:0000256" key="2">
    <source>
        <dbReference type="ARBA" id="ARBA00023315"/>
    </source>
</evidence>
<dbReference type="PROSITE" id="PS51186">
    <property type="entry name" value="GNAT"/>
    <property type="match status" value="1"/>
</dbReference>
<dbReference type="Pfam" id="PF00583">
    <property type="entry name" value="Acetyltransf_1"/>
    <property type="match status" value="1"/>
</dbReference>
<evidence type="ECO:0000259" key="3">
    <source>
        <dbReference type="PROSITE" id="PS51186"/>
    </source>
</evidence>
<organism evidence="4 5">
    <name type="scientific">Asaia siamensis</name>
    <dbReference type="NCBI Taxonomy" id="110479"/>
    <lineage>
        <taxon>Bacteria</taxon>
        <taxon>Pseudomonadati</taxon>
        <taxon>Pseudomonadota</taxon>
        <taxon>Alphaproteobacteria</taxon>
        <taxon>Acetobacterales</taxon>
        <taxon>Acetobacteraceae</taxon>
        <taxon>Asaia</taxon>
    </lineage>
</organism>